<dbReference type="Proteomes" id="UP001499854">
    <property type="component" value="Unassembled WGS sequence"/>
</dbReference>
<reference evidence="2 3" key="1">
    <citation type="journal article" date="2019" name="Int. J. Syst. Evol. Microbiol.">
        <title>The Global Catalogue of Microorganisms (GCM) 10K type strain sequencing project: providing services to taxonomists for standard genome sequencing and annotation.</title>
        <authorList>
            <consortium name="The Broad Institute Genomics Platform"/>
            <consortium name="The Broad Institute Genome Sequencing Center for Infectious Disease"/>
            <person name="Wu L."/>
            <person name="Ma J."/>
        </authorList>
    </citation>
    <scope>NUCLEOTIDE SEQUENCE [LARGE SCALE GENOMIC DNA]</scope>
    <source>
        <strain evidence="2 3">JCM 16013</strain>
    </source>
</reference>
<sequence length="136" mass="14249">MQLQWHYESRPDLGILALAGSLGAKGAPRLHGATGWALYHGAGPLIMDLAAVTEWTTLGQGEIIRTALRLSEAGRTLEIAAAPGPVPAFISTSGQPAITVHADLAAALAAHGAPAEPTGEFREWRSGGWPHPNTRF</sequence>
<dbReference type="EMBL" id="BAAAQM010000010">
    <property type="protein sequence ID" value="GAA1965037.1"/>
    <property type="molecule type" value="Genomic_DNA"/>
</dbReference>
<proteinExistence type="predicted"/>
<evidence type="ECO:0008006" key="4">
    <source>
        <dbReference type="Google" id="ProtNLM"/>
    </source>
</evidence>
<organism evidence="2 3">
    <name type="scientific">Catenulispora subtropica</name>
    <dbReference type="NCBI Taxonomy" id="450798"/>
    <lineage>
        <taxon>Bacteria</taxon>
        <taxon>Bacillati</taxon>
        <taxon>Actinomycetota</taxon>
        <taxon>Actinomycetes</taxon>
        <taxon>Catenulisporales</taxon>
        <taxon>Catenulisporaceae</taxon>
        <taxon>Catenulispora</taxon>
    </lineage>
</organism>
<dbReference type="Gene3D" id="3.30.750.24">
    <property type="entry name" value="STAS domain"/>
    <property type="match status" value="1"/>
</dbReference>
<name>A0ABN2R7U1_9ACTN</name>
<dbReference type="InterPro" id="IPR036513">
    <property type="entry name" value="STAS_dom_sf"/>
</dbReference>
<evidence type="ECO:0000313" key="2">
    <source>
        <dbReference type="EMBL" id="GAA1965037.1"/>
    </source>
</evidence>
<keyword evidence="3" id="KW-1185">Reference proteome</keyword>
<dbReference type="SUPFAM" id="SSF52091">
    <property type="entry name" value="SpoIIaa-like"/>
    <property type="match status" value="1"/>
</dbReference>
<protein>
    <recommendedName>
        <fullName evidence="4">Anti-sigma factor antagonist</fullName>
    </recommendedName>
</protein>
<evidence type="ECO:0000313" key="3">
    <source>
        <dbReference type="Proteomes" id="UP001499854"/>
    </source>
</evidence>
<comment type="caution">
    <text evidence="2">The sequence shown here is derived from an EMBL/GenBank/DDBJ whole genome shotgun (WGS) entry which is preliminary data.</text>
</comment>
<dbReference type="RefSeq" id="WP_344656956.1">
    <property type="nucleotide sequence ID" value="NZ_BAAAQM010000010.1"/>
</dbReference>
<accession>A0ABN2R7U1</accession>
<feature type="region of interest" description="Disordered" evidence="1">
    <location>
        <begin position="117"/>
        <end position="136"/>
    </location>
</feature>
<dbReference type="CDD" id="cd07043">
    <property type="entry name" value="STAS_anti-anti-sigma_factors"/>
    <property type="match status" value="1"/>
</dbReference>
<gene>
    <name evidence="2" type="ORF">GCM10009838_23090</name>
</gene>
<evidence type="ECO:0000256" key="1">
    <source>
        <dbReference type="SAM" id="MobiDB-lite"/>
    </source>
</evidence>